<dbReference type="InterPro" id="IPR038063">
    <property type="entry name" value="Transpep_catalytic_dom"/>
</dbReference>
<dbReference type="GO" id="GO:0018104">
    <property type="term" value="P:peptidoglycan-protein cross-linking"/>
    <property type="evidence" value="ECO:0007669"/>
    <property type="project" value="TreeGrafter"/>
</dbReference>
<evidence type="ECO:0000256" key="5">
    <source>
        <dbReference type="ARBA" id="ARBA00022801"/>
    </source>
</evidence>
<feature type="active site" description="Proton donor/acceptor" evidence="9">
    <location>
        <position position="129"/>
    </location>
</feature>
<dbReference type="CDD" id="cd16913">
    <property type="entry name" value="YkuD_like"/>
    <property type="match status" value="1"/>
</dbReference>
<evidence type="ECO:0000256" key="6">
    <source>
        <dbReference type="ARBA" id="ARBA00022960"/>
    </source>
</evidence>
<evidence type="ECO:0000256" key="4">
    <source>
        <dbReference type="ARBA" id="ARBA00022679"/>
    </source>
</evidence>
<dbReference type="UniPathway" id="UPA00219"/>
<keyword evidence="10" id="KW-1133">Transmembrane helix</keyword>
<dbReference type="GO" id="GO:0005576">
    <property type="term" value="C:extracellular region"/>
    <property type="evidence" value="ECO:0007669"/>
    <property type="project" value="TreeGrafter"/>
</dbReference>
<protein>
    <submittedName>
        <fullName evidence="12">L,D-transpeptidase family protein</fullName>
    </submittedName>
</protein>
<evidence type="ECO:0000256" key="9">
    <source>
        <dbReference type="PROSITE-ProRule" id="PRU01373"/>
    </source>
</evidence>
<feature type="transmembrane region" description="Helical" evidence="10">
    <location>
        <begin position="12"/>
        <end position="33"/>
    </location>
</feature>
<name>A0A6I0F437_9FIRM</name>
<dbReference type="PANTHER" id="PTHR30582">
    <property type="entry name" value="L,D-TRANSPEPTIDASE"/>
    <property type="match status" value="1"/>
</dbReference>
<dbReference type="GO" id="GO:0071555">
    <property type="term" value="P:cell wall organization"/>
    <property type="evidence" value="ECO:0007669"/>
    <property type="project" value="UniProtKB-UniRule"/>
</dbReference>
<evidence type="ECO:0000256" key="3">
    <source>
        <dbReference type="ARBA" id="ARBA00022676"/>
    </source>
</evidence>
<dbReference type="GO" id="GO:0071972">
    <property type="term" value="F:peptidoglycan L,D-transpeptidase activity"/>
    <property type="evidence" value="ECO:0007669"/>
    <property type="project" value="TreeGrafter"/>
</dbReference>
<evidence type="ECO:0000256" key="7">
    <source>
        <dbReference type="ARBA" id="ARBA00022984"/>
    </source>
</evidence>
<dbReference type="AlphaFoldDB" id="A0A6I0F437"/>
<evidence type="ECO:0000256" key="8">
    <source>
        <dbReference type="ARBA" id="ARBA00023316"/>
    </source>
</evidence>
<evidence type="ECO:0000313" key="13">
    <source>
        <dbReference type="Proteomes" id="UP000432715"/>
    </source>
</evidence>
<feature type="active site" description="Nucleophile" evidence="9">
    <location>
        <position position="145"/>
    </location>
</feature>
<dbReference type="EMBL" id="WBZC01000032">
    <property type="protein sequence ID" value="KAB3534082.1"/>
    <property type="molecule type" value="Genomic_DNA"/>
</dbReference>
<feature type="domain" description="L,D-TPase catalytic" evidence="11">
    <location>
        <begin position="61"/>
        <end position="169"/>
    </location>
</feature>
<evidence type="ECO:0000256" key="10">
    <source>
        <dbReference type="SAM" id="Phobius"/>
    </source>
</evidence>
<keyword evidence="7 9" id="KW-0573">Peptidoglycan synthesis</keyword>
<evidence type="ECO:0000256" key="1">
    <source>
        <dbReference type="ARBA" id="ARBA00004752"/>
    </source>
</evidence>
<comment type="caution">
    <text evidence="12">The sequence shown here is derived from an EMBL/GenBank/DDBJ whole genome shotgun (WGS) entry which is preliminary data.</text>
</comment>
<dbReference type="InterPro" id="IPR050979">
    <property type="entry name" value="LD-transpeptidase"/>
</dbReference>
<accession>A0A6I0F437</accession>
<dbReference type="Gene3D" id="1.10.101.10">
    <property type="entry name" value="PGBD-like superfamily/PGBD"/>
    <property type="match status" value="1"/>
</dbReference>
<dbReference type="Pfam" id="PF01471">
    <property type="entry name" value="PG_binding_1"/>
    <property type="match status" value="1"/>
</dbReference>
<dbReference type="InterPro" id="IPR005490">
    <property type="entry name" value="LD_TPept_cat_dom"/>
</dbReference>
<dbReference type="InterPro" id="IPR036366">
    <property type="entry name" value="PGBDSf"/>
</dbReference>
<keyword evidence="6 9" id="KW-0133">Cell shape</keyword>
<dbReference type="InterPro" id="IPR036365">
    <property type="entry name" value="PGBD-like_sf"/>
</dbReference>
<keyword evidence="10" id="KW-0812">Transmembrane</keyword>
<dbReference type="OrthoDB" id="9787225at2"/>
<keyword evidence="3" id="KW-0328">Glycosyltransferase</keyword>
<proteinExistence type="inferred from homology"/>
<evidence type="ECO:0000313" key="12">
    <source>
        <dbReference type="EMBL" id="KAB3534082.1"/>
    </source>
</evidence>
<evidence type="ECO:0000256" key="2">
    <source>
        <dbReference type="ARBA" id="ARBA00005992"/>
    </source>
</evidence>
<organism evidence="12 13">
    <name type="scientific">Alkaliphilus pronyensis</name>
    <dbReference type="NCBI Taxonomy" id="1482732"/>
    <lineage>
        <taxon>Bacteria</taxon>
        <taxon>Bacillati</taxon>
        <taxon>Bacillota</taxon>
        <taxon>Clostridia</taxon>
        <taxon>Peptostreptococcales</taxon>
        <taxon>Natronincolaceae</taxon>
        <taxon>Alkaliphilus</taxon>
    </lineage>
</organism>
<dbReference type="GO" id="GO:0008360">
    <property type="term" value="P:regulation of cell shape"/>
    <property type="evidence" value="ECO:0007669"/>
    <property type="project" value="UniProtKB-UniRule"/>
</dbReference>
<comment type="pathway">
    <text evidence="1 9">Cell wall biogenesis; peptidoglycan biosynthesis.</text>
</comment>
<sequence>MLCGGGIRLLKIFRIIIVLTLIGALTIAFGHLLKQGDVRGLNEYIEWENNMILKNPDYEDLKILVDISEKKLYLLNGNALIKQYTIASGKISSPSPLGYWKVTSKARWGSGFGTRWMGLNVPWGKYGIHGTNKPDSIGYNASAGCIRMHNRDVEDLYKYVKHGTPVTIINGEFGPFGYGLRTIKPGDIGADVMEVQRRLQALGYYKMDYLDGKYGPYMEDALYRFQKDNGIAKNHKITYETYKSLGVIMME</sequence>
<dbReference type="Gene3D" id="2.40.440.10">
    <property type="entry name" value="L,D-transpeptidase catalytic domain-like"/>
    <property type="match status" value="1"/>
</dbReference>
<keyword evidence="4" id="KW-0808">Transferase</keyword>
<gene>
    <name evidence="12" type="ORF">F8154_09605</name>
</gene>
<reference evidence="12 13" key="1">
    <citation type="submission" date="2019-10" db="EMBL/GenBank/DDBJ databases">
        <title>Alkaliphilus serpentinus sp. nov. and Alkaliphilus pronyensis sp. nov., two novel anaerobic alkaliphilic species isolated from the serpentinized-hosted hydrothermal field of the Prony Bay (New Caledonia).</title>
        <authorList>
            <person name="Postec A."/>
        </authorList>
    </citation>
    <scope>NUCLEOTIDE SEQUENCE [LARGE SCALE GENOMIC DNA]</scope>
    <source>
        <strain evidence="12 13">LacV</strain>
    </source>
</reference>
<dbReference type="PANTHER" id="PTHR30582:SF24">
    <property type="entry name" value="L,D-TRANSPEPTIDASE ERFK_SRFK-RELATED"/>
    <property type="match status" value="1"/>
</dbReference>
<dbReference type="SUPFAM" id="SSF141523">
    <property type="entry name" value="L,D-transpeptidase catalytic domain-like"/>
    <property type="match status" value="1"/>
</dbReference>
<dbReference type="GO" id="GO:0016757">
    <property type="term" value="F:glycosyltransferase activity"/>
    <property type="evidence" value="ECO:0007669"/>
    <property type="project" value="UniProtKB-KW"/>
</dbReference>
<keyword evidence="8 9" id="KW-0961">Cell wall biogenesis/degradation</keyword>
<dbReference type="SUPFAM" id="SSF47090">
    <property type="entry name" value="PGBD-like"/>
    <property type="match status" value="1"/>
</dbReference>
<keyword evidence="5" id="KW-0378">Hydrolase</keyword>
<keyword evidence="10" id="KW-0472">Membrane</keyword>
<evidence type="ECO:0000259" key="11">
    <source>
        <dbReference type="PROSITE" id="PS52029"/>
    </source>
</evidence>
<dbReference type="Pfam" id="PF03734">
    <property type="entry name" value="YkuD"/>
    <property type="match status" value="1"/>
</dbReference>
<dbReference type="PROSITE" id="PS52029">
    <property type="entry name" value="LD_TPASE"/>
    <property type="match status" value="1"/>
</dbReference>
<dbReference type="Proteomes" id="UP000432715">
    <property type="component" value="Unassembled WGS sequence"/>
</dbReference>
<keyword evidence="13" id="KW-1185">Reference proteome</keyword>
<dbReference type="InterPro" id="IPR002477">
    <property type="entry name" value="Peptidoglycan-bd-like"/>
</dbReference>
<comment type="similarity">
    <text evidence="2">Belongs to the YkuD family.</text>
</comment>